<dbReference type="GeneID" id="60422923"/>
<keyword evidence="2" id="KW-1185">Reference proteome</keyword>
<reference evidence="2" key="1">
    <citation type="submission" date="2015-10" db="EMBL/GenBank/DDBJ databases">
        <title>Niche specialization of a soil ammonia-oxidizing archaeon, Candidatus Nitrosocosmicus oleophilus.</title>
        <authorList>
            <person name="Jung M.-Y."/>
            <person name="Rhee S.-K."/>
        </authorList>
    </citation>
    <scope>NUCLEOTIDE SEQUENCE [LARGE SCALE GENOMIC DNA]</scope>
    <source>
        <strain evidence="2">MY3</strain>
    </source>
</reference>
<evidence type="ECO:0008006" key="3">
    <source>
        <dbReference type="Google" id="ProtNLM"/>
    </source>
</evidence>
<accession>A0A654M3W5</accession>
<proteinExistence type="predicted"/>
<evidence type="ECO:0000313" key="2">
    <source>
        <dbReference type="Proteomes" id="UP000058925"/>
    </source>
</evidence>
<sequence>MLKVFGLITITITALIFLTIWAPTILAQQQTTDWTTYYSPDYKFSFDYPDNSNISDLQGTWFDKSFISPNVSYVVNIDKSSLIDPHELAVINSLTLPPHQTLMEGGVQRLDQGGIKGYYYSVMNHKTPSIMTFVHFSNNGNVYSFKILGPNGSLDTRNIDKVVSSIKFFD</sequence>
<protein>
    <recommendedName>
        <fullName evidence="3">PsbP C-terminal domain-containing protein</fullName>
    </recommendedName>
</protein>
<dbReference type="EMBL" id="CP012850">
    <property type="protein sequence ID" value="ALI37241.1"/>
    <property type="molecule type" value="Genomic_DNA"/>
</dbReference>
<evidence type="ECO:0000313" key="1">
    <source>
        <dbReference type="EMBL" id="ALI37241.1"/>
    </source>
</evidence>
<dbReference type="KEGG" id="taa:NMY3_03054"/>
<name>A0A654M3W5_9ARCH</name>
<organism evidence="1 2">
    <name type="scientific">Candidatus Nitrosocosmicus oleophilus</name>
    <dbReference type="NCBI Taxonomy" id="1353260"/>
    <lineage>
        <taxon>Archaea</taxon>
        <taxon>Nitrososphaerota</taxon>
        <taxon>Nitrososphaeria</taxon>
        <taxon>Nitrososphaerales</taxon>
        <taxon>Nitrososphaeraceae</taxon>
        <taxon>Candidatus Nitrosocosmicus</taxon>
    </lineage>
</organism>
<dbReference type="RefSeq" id="WP_196816346.1">
    <property type="nucleotide sequence ID" value="NZ_CP012850.1"/>
</dbReference>
<gene>
    <name evidence="1" type="ORF">NMY3_03054</name>
</gene>
<dbReference type="Proteomes" id="UP000058925">
    <property type="component" value="Chromosome"/>
</dbReference>
<dbReference type="AlphaFoldDB" id="A0A654M3W5"/>